<evidence type="ECO:0000256" key="7">
    <source>
        <dbReference type="ARBA" id="ARBA00022898"/>
    </source>
</evidence>
<dbReference type="InterPro" id="IPR000634">
    <property type="entry name" value="Ser/Thr_deHydtase_PyrdxlP-BS"/>
</dbReference>
<keyword evidence="7" id="KW-0663">Pyridoxal phosphate</keyword>
<evidence type="ECO:0000313" key="10">
    <source>
        <dbReference type="EMBL" id="QHJ12026.1"/>
    </source>
</evidence>
<evidence type="ECO:0000256" key="2">
    <source>
        <dbReference type="ARBA" id="ARBA00001933"/>
    </source>
</evidence>
<gene>
    <name evidence="10" type="ORF">FX988_02268</name>
</gene>
<evidence type="ECO:0000256" key="1">
    <source>
        <dbReference type="ARBA" id="ARBA00001913"/>
    </source>
</evidence>
<dbReference type="EC" id="4.3.1.16" evidence="10"/>
<evidence type="ECO:0000259" key="9">
    <source>
        <dbReference type="Pfam" id="PF00291"/>
    </source>
</evidence>
<dbReference type="GO" id="GO:0030848">
    <property type="term" value="F:threo-3-hydroxyaspartate ammonia-lyase activity"/>
    <property type="evidence" value="ECO:0007669"/>
    <property type="project" value="UniProtKB-EC"/>
</dbReference>
<evidence type="ECO:0000313" key="11">
    <source>
        <dbReference type="Proteomes" id="UP000464524"/>
    </source>
</evidence>
<keyword evidence="6" id="KW-0460">Magnesium</keyword>
<dbReference type="AlphaFoldDB" id="A0A857JKD2"/>
<dbReference type="PANTHER" id="PTHR43050:SF1">
    <property type="entry name" value="SERINE RACEMASE"/>
    <property type="match status" value="1"/>
</dbReference>
<protein>
    <submittedName>
        <fullName evidence="10">L-threo-3-hydroxyaspartate ammonia-lyase</fullName>
        <ecNumber evidence="10">4.3.1.16</ecNumber>
    </submittedName>
</protein>
<dbReference type="KEGG" id="pmes:FX988_02268"/>
<dbReference type="NCBIfam" id="NF005147">
    <property type="entry name" value="PRK06608.1"/>
    <property type="match status" value="1"/>
</dbReference>
<dbReference type="GO" id="GO:0005524">
    <property type="term" value="F:ATP binding"/>
    <property type="evidence" value="ECO:0007669"/>
    <property type="project" value="TreeGrafter"/>
</dbReference>
<dbReference type="Proteomes" id="UP000464524">
    <property type="component" value="Chromosome"/>
</dbReference>
<dbReference type="Pfam" id="PF00291">
    <property type="entry name" value="PALP"/>
    <property type="match status" value="1"/>
</dbReference>
<evidence type="ECO:0000256" key="3">
    <source>
        <dbReference type="ARBA" id="ARBA00001936"/>
    </source>
</evidence>
<dbReference type="EMBL" id="CP047656">
    <property type="protein sequence ID" value="QHJ12026.1"/>
    <property type="molecule type" value="Genomic_DNA"/>
</dbReference>
<accession>A0A857JKD2</accession>
<evidence type="ECO:0000256" key="8">
    <source>
        <dbReference type="ARBA" id="ARBA00023239"/>
    </source>
</evidence>
<dbReference type="Gene3D" id="3.40.50.1100">
    <property type="match status" value="2"/>
</dbReference>
<evidence type="ECO:0000256" key="4">
    <source>
        <dbReference type="ARBA" id="ARBA00001946"/>
    </source>
</evidence>
<dbReference type="PANTHER" id="PTHR43050">
    <property type="entry name" value="SERINE / THREONINE RACEMASE FAMILY MEMBER"/>
    <property type="match status" value="1"/>
</dbReference>
<sequence>MHEVTFADISAARKRIASYVRKPDLMTSALLNHWLGHEVLFKTECLQRTGAFKLRGALNTLLHARQQKQSIHRVVASSSGNHAQAVAYAASLFHIPVTIFSAQNISKIKAAATRSYGAELRLFPLRDEADLAVEQAAQEPGTLWIPPFNHPDVIAGQGTVAAEIFEQTSDVNALFMPCGGGGLASGSLIAARHNSPQTKVIACEPLAGNDAAQSLRLGSIQRLTTPAKTLADGAATPAIGEHTYPLIQQLDGFYEVDETPIAYWTQWLQHLLKLHIEPTSAMSMHGVVNFLAKQNTPQKVVVILSGGNIDAQKMQQIWQDDHLIHQPSLPSVPLASVI</sequence>
<comment type="cofactor">
    <cofactor evidence="4">
        <name>Mg(2+)</name>
        <dbReference type="ChEBI" id="CHEBI:18420"/>
    </cofactor>
</comment>
<dbReference type="GO" id="GO:0030378">
    <property type="term" value="F:serine racemase activity"/>
    <property type="evidence" value="ECO:0007669"/>
    <property type="project" value="TreeGrafter"/>
</dbReference>
<dbReference type="PROSITE" id="PS00165">
    <property type="entry name" value="DEHYDRATASE_SER_THR"/>
    <property type="match status" value="1"/>
</dbReference>
<evidence type="ECO:0000256" key="5">
    <source>
        <dbReference type="ARBA" id="ARBA00010869"/>
    </source>
</evidence>
<dbReference type="OrthoDB" id="9811476at2"/>
<organism evidence="10 11">
    <name type="scientific">Paraglaciecola mesophila</name>
    <dbReference type="NCBI Taxonomy" id="197222"/>
    <lineage>
        <taxon>Bacteria</taxon>
        <taxon>Pseudomonadati</taxon>
        <taxon>Pseudomonadota</taxon>
        <taxon>Gammaproteobacteria</taxon>
        <taxon>Alteromonadales</taxon>
        <taxon>Alteromonadaceae</taxon>
        <taxon>Paraglaciecola</taxon>
    </lineage>
</organism>
<keyword evidence="11" id="KW-1185">Reference proteome</keyword>
<evidence type="ECO:0000256" key="6">
    <source>
        <dbReference type="ARBA" id="ARBA00022842"/>
    </source>
</evidence>
<dbReference type="GO" id="GO:0030170">
    <property type="term" value="F:pyridoxal phosphate binding"/>
    <property type="evidence" value="ECO:0007669"/>
    <property type="project" value="InterPro"/>
</dbReference>
<dbReference type="InterPro" id="IPR036052">
    <property type="entry name" value="TrpB-like_PALP_sf"/>
</dbReference>
<dbReference type="RefSeq" id="WP_160179897.1">
    <property type="nucleotide sequence ID" value="NZ_CP047656.1"/>
</dbReference>
<dbReference type="FunFam" id="3.40.50.1100:FF:000005">
    <property type="entry name" value="Threonine dehydratase catabolic"/>
    <property type="match status" value="1"/>
</dbReference>
<reference evidence="10 11" key="1">
    <citation type="submission" date="2019-12" db="EMBL/GenBank/DDBJ databases">
        <title>Genome sequencing and assembly of endphytes of Porphyra tenera.</title>
        <authorList>
            <person name="Park J.M."/>
            <person name="Shin R."/>
            <person name="Jo S.H."/>
        </authorList>
    </citation>
    <scope>NUCLEOTIDE SEQUENCE [LARGE SCALE GENOMIC DNA]</scope>
    <source>
        <strain evidence="10 11">GPM4</strain>
    </source>
</reference>
<dbReference type="GO" id="GO:0003941">
    <property type="term" value="F:L-serine ammonia-lyase activity"/>
    <property type="evidence" value="ECO:0007669"/>
    <property type="project" value="TreeGrafter"/>
</dbReference>
<dbReference type="GO" id="GO:0008721">
    <property type="term" value="F:D-serine ammonia-lyase activity"/>
    <property type="evidence" value="ECO:0007669"/>
    <property type="project" value="TreeGrafter"/>
</dbReference>
<dbReference type="SUPFAM" id="SSF53686">
    <property type="entry name" value="Tryptophan synthase beta subunit-like PLP-dependent enzymes"/>
    <property type="match status" value="1"/>
</dbReference>
<comment type="cofactor">
    <cofactor evidence="3">
        <name>Mn(2+)</name>
        <dbReference type="ChEBI" id="CHEBI:29035"/>
    </cofactor>
</comment>
<comment type="similarity">
    <text evidence="5">Belongs to the serine/threonine dehydratase family.</text>
</comment>
<keyword evidence="8 10" id="KW-0456">Lyase</keyword>
<feature type="domain" description="Tryptophan synthase beta chain-like PALP" evidence="9">
    <location>
        <begin position="25"/>
        <end position="306"/>
    </location>
</feature>
<dbReference type="InterPro" id="IPR001926">
    <property type="entry name" value="TrpB-like_PALP"/>
</dbReference>
<name>A0A857JKD2_9ALTE</name>
<proteinExistence type="inferred from homology"/>
<comment type="cofactor">
    <cofactor evidence="1">
        <name>Ca(2+)</name>
        <dbReference type="ChEBI" id="CHEBI:29108"/>
    </cofactor>
</comment>
<dbReference type="GO" id="GO:0000287">
    <property type="term" value="F:magnesium ion binding"/>
    <property type="evidence" value="ECO:0007669"/>
    <property type="project" value="TreeGrafter"/>
</dbReference>
<dbReference type="CDD" id="cd01562">
    <property type="entry name" value="Thr-dehyd"/>
    <property type="match status" value="1"/>
</dbReference>
<dbReference type="GO" id="GO:0018114">
    <property type="term" value="F:threonine racemase activity"/>
    <property type="evidence" value="ECO:0007669"/>
    <property type="project" value="TreeGrafter"/>
</dbReference>
<dbReference type="GO" id="GO:0006520">
    <property type="term" value="P:amino acid metabolic process"/>
    <property type="evidence" value="ECO:0007669"/>
    <property type="project" value="InterPro"/>
</dbReference>
<comment type="cofactor">
    <cofactor evidence="2">
        <name>pyridoxal 5'-phosphate</name>
        <dbReference type="ChEBI" id="CHEBI:597326"/>
    </cofactor>
</comment>